<accession>A0A0J6FTB2</accession>
<reference evidence="4" key="2">
    <citation type="journal article" date="2009" name="Genome Res.">
        <title>Comparative genomic analyses of the human fungal pathogens Coccidioides and their relatives.</title>
        <authorList>
            <person name="Sharpton T.J."/>
            <person name="Stajich J.E."/>
            <person name="Rounsley S.D."/>
            <person name="Gardner M.J."/>
            <person name="Wortman J.R."/>
            <person name="Jordar V.S."/>
            <person name="Maiti R."/>
            <person name="Kodira C.D."/>
            <person name="Neafsey D.E."/>
            <person name="Zeng Q."/>
            <person name="Hung C.-Y."/>
            <person name="McMahan C."/>
            <person name="Muszewska A."/>
            <person name="Grynberg M."/>
            <person name="Mandel M.A."/>
            <person name="Kellner E.M."/>
            <person name="Barker B.M."/>
            <person name="Galgiani J.N."/>
            <person name="Orbach M.J."/>
            <person name="Kirkland T.N."/>
            <person name="Cole G.T."/>
            <person name="Henn M.R."/>
            <person name="Birren B.W."/>
            <person name="Taylor J.W."/>
        </authorList>
    </citation>
    <scope>NUCLEOTIDE SEQUENCE [LARGE SCALE GENOMIC DNA]</scope>
    <source>
        <strain evidence="4">RMSCC 3488</strain>
    </source>
</reference>
<dbReference type="OrthoDB" id="421993at2759"/>
<evidence type="ECO:0000256" key="1">
    <source>
        <dbReference type="ARBA" id="ARBA00009199"/>
    </source>
</evidence>
<dbReference type="InterPro" id="IPR000120">
    <property type="entry name" value="Amidase"/>
</dbReference>
<sequence>MAVEAKLPPSYQYPTPIEGPNVPYKNEGASNPVLRGRLLQIGASLVQSSNFIQSILWKNAGFSVLHTIKELEDYEPRYDPTVFPSTNYTAQTVPSSAVPRSAKRQGGYYTAADYRALYLSGELTPIAVVDALLPLIRRDVSPAGEHSIAFLQSKVDLIRAAAEASTARYKNGTSLGPMDGVPVAVKDEVDIDGYKRTVGTKLDYTNKSGGTSWCVKKWEEAGAIVIGKTTMHELGLDTSNNNPNFGTPRNPHNPNYYTGGSSGGSGYAVGAGIVPIALGADGGGSIRIPSSFCGIYGLKTTHGRVSGSPTRGLATTTGVFGPMTSSLDDLDMSYRIMSSPDPDHVTSSSFPDPASATAATARPKIIGVYQEWVKRSDPAVLSLFNRAMDYYRTQQNYEIIDITIPYIPQGQKAHALTILSEIASGISKEEISQLSAPNRVLVSSGNSQVSARDFFAAQKLRSLLMSHLAFLFKKYPGMVIATPTLPIAGWQISPGGADLTHGVSDVNTSLRTMEYVYLANFSGCPAISCPMGYAEDSKLPVGIMGMSEWGSEWALIEWGRDGEGMLDTDEDVSVDSNGTANGGEAAVVVSKGLRTPSVQSGGKWVDAIGLAKNNNVGGNP</sequence>
<dbReference type="InterPro" id="IPR023631">
    <property type="entry name" value="Amidase_dom"/>
</dbReference>
<proteinExistence type="inferred from homology"/>
<dbReference type="PANTHER" id="PTHR11895:SF67">
    <property type="entry name" value="AMIDASE DOMAIN-CONTAINING PROTEIN"/>
    <property type="match status" value="1"/>
</dbReference>
<reference evidence="3 4" key="1">
    <citation type="submission" date="2007-06" db="EMBL/GenBank/DDBJ databases">
        <title>The Genome Sequence of Coccidioides posadasii RMSCC_3488.</title>
        <authorList>
            <consortium name="Coccidioides Genome Resources Consortium"/>
            <consortium name="The Broad Institute Genome Sequencing Platform"/>
            <person name="Henn M.R."/>
            <person name="Sykes S."/>
            <person name="Young S."/>
            <person name="Jaffe D."/>
            <person name="Berlin A."/>
            <person name="Alvarez P."/>
            <person name="Butler J."/>
            <person name="Gnerre S."/>
            <person name="Grabherr M."/>
            <person name="Mauceli E."/>
            <person name="Brockman W."/>
            <person name="Kodira C."/>
            <person name="Alvarado L."/>
            <person name="Zeng Q."/>
            <person name="Crawford M."/>
            <person name="Antoine C."/>
            <person name="Devon K."/>
            <person name="Galgiani J."/>
            <person name="Orsborn K."/>
            <person name="Lewis M.L."/>
            <person name="Nusbaum C."/>
            <person name="Galagan J."/>
            <person name="Birren B."/>
        </authorList>
    </citation>
    <scope>NUCLEOTIDE SEQUENCE [LARGE SCALE GENOMIC DNA]</scope>
    <source>
        <strain evidence="3 4">RMSCC 3488</strain>
    </source>
</reference>
<dbReference type="PANTHER" id="PTHR11895">
    <property type="entry name" value="TRANSAMIDASE"/>
    <property type="match status" value="1"/>
</dbReference>
<dbReference type="VEuPathDB" id="FungiDB:CPAG_08894"/>
<dbReference type="InterPro" id="IPR036928">
    <property type="entry name" value="AS_sf"/>
</dbReference>
<dbReference type="PROSITE" id="PS00571">
    <property type="entry name" value="AMIDASES"/>
    <property type="match status" value="1"/>
</dbReference>
<dbReference type="Pfam" id="PF01425">
    <property type="entry name" value="Amidase"/>
    <property type="match status" value="1"/>
</dbReference>
<dbReference type="GO" id="GO:0016740">
    <property type="term" value="F:transferase activity"/>
    <property type="evidence" value="ECO:0007669"/>
    <property type="project" value="UniProtKB-KW"/>
</dbReference>
<evidence type="ECO:0000313" key="3">
    <source>
        <dbReference type="EMBL" id="KMM72600.1"/>
    </source>
</evidence>
<dbReference type="Gene3D" id="3.90.1300.10">
    <property type="entry name" value="Amidase signature (AS) domain"/>
    <property type="match status" value="1"/>
</dbReference>
<dbReference type="InterPro" id="IPR020556">
    <property type="entry name" value="Amidase_CS"/>
</dbReference>
<evidence type="ECO:0000259" key="2">
    <source>
        <dbReference type="Pfam" id="PF01425"/>
    </source>
</evidence>
<keyword evidence="3" id="KW-0808">Transferase</keyword>
<reference evidence="4" key="3">
    <citation type="journal article" date="2010" name="Genome Res.">
        <title>Population genomic sequencing of Coccidioides fungi reveals recent hybridization and transposon control.</title>
        <authorList>
            <person name="Neafsey D.E."/>
            <person name="Barker B.M."/>
            <person name="Sharpton T.J."/>
            <person name="Stajich J.E."/>
            <person name="Park D.J."/>
            <person name="Whiston E."/>
            <person name="Hung C.-Y."/>
            <person name="McMahan C."/>
            <person name="White J."/>
            <person name="Sykes S."/>
            <person name="Heiman D."/>
            <person name="Young S."/>
            <person name="Zeng Q."/>
            <person name="Abouelleil A."/>
            <person name="Aftuck L."/>
            <person name="Bessette D."/>
            <person name="Brown A."/>
            <person name="FitzGerald M."/>
            <person name="Lui A."/>
            <person name="Macdonald J.P."/>
            <person name="Priest M."/>
            <person name="Orbach M.J."/>
            <person name="Galgiani J.N."/>
            <person name="Kirkland T.N."/>
            <person name="Cole G.T."/>
            <person name="Birren B.W."/>
            <person name="Henn M.R."/>
            <person name="Taylor J.W."/>
            <person name="Rounsley S.D."/>
        </authorList>
    </citation>
    <scope>NUCLEOTIDE SEQUENCE [LARGE SCALE GENOMIC DNA]</scope>
    <source>
        <strain evidence="4">RMSCC 3488</strain>
    </source>
</reference>
<dbReference type="Proteomes" id="UP000054567">
    <property type="component" value="Unassembled WGS sequence"/>
</dbReference>
<dbReference type="SUPFAM" id="SSF75304">
    <property type="entry name" value="Amidase signature (AS) enzymes"/>
    <property type="match status" value="1"/>
</dbReference>
<dbReference type="AlphaFoldDB" id="A0A0J6FTB2"/>
<feature type="domain" description="Amidase" evidence="2">
    <location>
        <begin position="151"/>
        <end position="553"/>
    </location>
</feature>
<comment type="similarity">
    <text evidence="1">Belongs to the amidase family.</text>
</comment>
<organism evidence="3 4">
    <name type="scientific">Coccidioides posadasii RMSCC 3488</name>
    <dbReference type="NCBI Taxonomy" id="454284"/>
    <lineage>
        <taxon>Eukaryota</taxon>
        <taxon>Fungi</taxon>
        <taxon>Dikarya</taxon>
        <taxon>Ascomycota</taxon>
        <taxon>Pezizomycotina</taxon>
        <taxon>Eurotiomycetes</taxon>
        <taxon>Eurotiomycetidae</taxon>
        <taxon>Onygenales</taxon>
        <taxon>Onygenaceae</taxon>
        <taxon>Coccidioides</taxon>
    </lineage>
</organism>
<dbReference type="EMBL" id="DS268114">
    <property type="protein sequence ID" value="KMM72600.1"/>
    <property type="molecule type" value="Genomic_DNA"/>
</dbReference>
<gene>
    <name evidence="3" type="ORF">CPAG_08894</name>
</gene>
<name>A0A0J6FTB2_COCPO</name>
<evidence type="ECO:0000313" key="4">
    <source>
        <dbReference type="Proteomes" id="UP000054567"/>
    </source>
</evidence>
<protein>
    <submittedName>
        <fullName evidence="3">Glutamyl-tRNA(Gln) amidotransferase subunit A</fullName>
    </submittedName>
</protein>